<evidence type="ECO:0000313" key="4">
    <source>
        <dbReference type="Proteomes" id="UP001055453"/>
    </source>
</evidence>
<evidence type="ECO:0000259" key="2">
    <source>
        <dbReference type="Pfam" id="PF11329"/>
    </source>
</evidence>
<protein>
    <recommendedName>
        <fullName evidence="2">DUF3131 domain-containing protein</fullName>
    </recommendedName>
</protein>
<evidence type="ECO:0000313" key="3">
    <source>
        <dbReference type="EMBL" id="BDI20331.1"/>
    </source>
</evidence>
<gene>
    <name evidence="3" type="ORF">ANSO36C_61330</name>
</gene>
<dbReference type="Proteomes" id="UP001055453">
    <property type="component" value="Chromosome"/>
</dbReference>
<dbReference type="InterPro" id="IPR021478">
    <property type="entry name" value="DUF3131"/>
</dbReference>
<keyword evidence="1" id="KW-0812">Transmembrane</keyword>
<keyword evidence="1" id="KW-0472">Membrane</keyword>
<dbReference type="EMBL" id="AP025732">
    <property type="protein sequence ID" value="BDI20331.1"/>
    <property type="molecule type" value="Genomic_DNA"/>
</dbReference>
<proteinExistence type="predicted"/>
<accession>A0ABN6QAW6</accession>
<dbReference type="Gene3D" id="1.50.10.140">
    <property type="match status" value="1"/>
</dbReference>
<sequence>MYLVKLRKHADLQNKALISMSSDFQPPPKNLSILASVGGVVTAIIAIAILNGWSKQLSKTSIEKPKISTSETASQQLVEPKKPQSLASGAKAAEIVASLDAKSVILPGQPIPKNQLTVAIIPYIAPGVGKLTPEEMATARIAWSYFQRNWNDETGLVNSVDGFASVSMWDQTAAIAALVSARELNIVPVAEFEAKMSKMLKTLASMPLYKGELPNKVYNAKTLVPVNYGQLEKREEIGWSAIDLGRMAIWLKIVGVKYPEMRSLSTDVWKHWQVKRLTKKGQMYGTAVIKGKEQYNQEGRLGYENYAAYGLKLWGLDVNKALDYQSNAAFVDLYGQGIPYDRRDFKNSGANNYVLSEPYILDGIETGFQALPKAYADRILAAQAARYEATKQLTAVTEDNLDRPPYFVYSSLFVNGEPWATIADTRQKHNDLRFLSAKAAIGWHVLYNTAYTQQLFNFVQANLNSKDGWYNGFYESLRQPNKTLTANNNGVILESLLYKQVGQPLTVWAGVKSQKSTQRAIRRP</sequence>
<feature type="domain" description="DUF3131" evidence="2">
    <location>
        <begin position="138"/>
        <end position="502"/>
    </location>
</feature>
<evidence type="ECO:0000256" key="1">
    <source>
        <dbReference type="SAM" id="Phobius"/>
    </source>
</evidence>
<keyword evidence="1" id="KW-1133">Transmembrane helix</keyword>
<reference evidence="3" key="1">
    <citation type="submission" date="2022-04" db="EMBL/GenBank/DDBJ databases">
        <title>Complete genome sequence of a cyanobacterium, Nostoc sp. SO-36, isolated in Antarctica.</title>
        <authorList>
            <person name="Kanesaki Y."/>
            <person name="Effendi D."/>
            <person name="Sakamoto T."/>
            <person name="Ohtani S."/>
            <person name="Awai K."/>
        </authorList>
    </citation>
    <scope>NUCLEOTIDE SEQUENCE</scope>
    <source>
        <strain evidence="3">SO-36</strain>
    </source>
</reference>
<feature type="transmembrane region" description="Helical" evidence="1">
    <location>
        <begin position="31"/>
        <end position="53"/>
    </location>
</feature>
<keyword evidence="4" id="KW-1185">Reference proteome</keyword>
<name>A0ABN6QAW6_NOSCO</name>
<dbReference type="Pfam" id="PF11329">
    <property type="entry name" value="DUF3131"/>
    <property type="match status" value="1"/>
</dbReference>
<organism evidence="3 4">
    <name type="scientific">Nostoc cf. commune SO-36</name>
    <dbReference type="NCBI Taxonomy" id="449208"/>
    <lineage>
        <taxon>Bacteria</taxon>
        <taxon>Bacillati</taxon>
        <taxon>Cyanobacteriota</taxon>
        <taxon>Cyanophyceae</taxon>
        <taxon>Nostocales</taxon>
        <taxon>Nostocaceae</taxon>
        <taxon>Nostoc</taxon>
    </lineage>
</organism>